<comment type="caution">
    <text evidence="1">The sequence shown here is derived from an EMBL/GenBank/DDBJ whole genome shotgun (WGS) entry which is preliminary data.</text>
</comment>
<dbReference type="Proteomes" id="UP000241986">
    <property type="component" value="Unassembled WGS sequence"/>
</dbReference>
<sequence>MPFNFHDYQDFFDLIPQDALIAPEASTKGTTGHGEGFSYGVKINSPRHYFYRFAGKAIPRDRISYVTCEDGYFSRERGDRCQLIVVWDEIFKGFRVLVDYTNDTGFMAEYKRIVEMGVEKAVEEIVAKRKKEKALAEQMQALLDSGVDLF</sequence>
<reference evidence="1 2" key="1">
    <citation type="submission" date="2018-03" db="EMBL/GenBank/DDBJ databases">
        <title>Aeromonas veronii whole genome sequencing and analysis.</title>
        <authorList>
            <person name="Xie H."/>
            <person name="Liu T."/>
            <person name="Wang K."/>
        </authorList>
    </citation>
    <scope>NUCLEOTIDE SEQUENCE [LARGE SCALE GENOMIC DNA]</scope>
    <source>
        <strain evidence="1 2">XH.VA.1</strain>
    </source>
</reference>
<dbReference type="AlphaFoldDB" id="A0A2T4MUK2"/>
<evidence type="ECO:0000313" key="1">
    <source>
        <dbReference type="EMBL" id="PTH78245.1"/>
    </source>
</evidence>
<dbReference type="EMBL" id="PZKL01000060">
    <property type="protein sequence ID" value="PTH78245.1"/>
    <property type="molecule type" value="Genomic_DNA"/>
</dbReference>
<organism evidence="1 2">
    <name type="scientific">Aeromonas veronii</name>
    <dbReference type="NCBI Taxonomy" id="654"/>
    <lineage>
        <taxon>Bacteria</taxon>
        <taxon>Pseudomonadati</taxon>
        <taxon>Pseudomonadota</taxon>
        <taxon>Gammaproteobacteria</taxon>
        <taxon>Aeromonadales</taxon>
        <taxon>Aeromonadaceae</taxon>
        <taxon>Aeromonas</taxon>
    </lineage>
</organism>
<name>A0A2T4MUK2_AERVE</name>
<accession>A0A2T4MUK2</accession>
<dbReference type="RefSeq" id="WP_107685252.1">
    <property type="nucleotide sequence ID" value="NZ_PZKL01000060.1"/>
</dbReference>
<proteinExistence type="predicted"/>
<evidence type="ECO:0000313" key="2">
    <source>
        <dbReference type="Proteomes" id="UP000241986"/>
    </source>
</evidence>
<gene>
    <name evidence="1" type="ORF">DAA48_25930</name>
</gene>
<protein>
    <submittedName>
        <fullName evidence="1">Uncharacterized protein</fullName>
    </submittedName>
</protein>